<dbReference type="Proteomes" id="UP000824988">
    <property type="component" value="Chromosome"/>
</dbReference>
<evidence type="ECO:0000313" key="1">
    <source>
        <dbReference type="EMBL" id="BBL70507.1"/>
    </source>
</evidence>
<name>A0A8D4VN18_9GAMM</name>
<dbReference type="InterPro" id="IPR021254">
    <property type="entry name" value="DUF2806"/>
</dbReference>
<organism evidence="1 2">
    <name type="scientific">Methylogaea oryzae</name>
    <dbReference type="NCBI Taxonomy" id="1295382"/>
    <lineage>
        <taxon>Bacteria</taxon>
        <taxon>Pseudomonadati</taxon>
        <taxon>Pseudomonadota</taxon>
        <taxon>Gammaproteobacteria</taxon>
        <taxon>Methylococcales</taxon>
        <taxon>Methylococcaceae</taxon>
        <taxon>Methylogaea</taxon>
    </lineage>
</organism>
<evidence type="ECO:0008006" key="3">
    <source>
        <dbReference type="Google" id="ProtNLM"/>
    </source>
</evidence>
<sequence length="296" mass="33131">MHTTAGIVPAWKEIALESLNAPQQKLLEAAASVVGPLYRVGAPTELEAELQAEAGSQLRLTEPTPDPAARAALRVERRELCRQRNIEQILHLALRELPDQASSDPVERAWLTKFFAYAQDADDKPRQEVWARLLAAEVAAPQSVGSRTLALFAQMDEWEIEGFATCCAFSFAFESGWRFMLEDELAEKEIMNYQQGNNMTQHCVDLGLLSPEIDGMRCLSSRGMRVRYAAKVYELAKPREDKADAVLAYRRYTRAGQQLAEALRPKKFYGFARNVLKSLDQLRGVRLDLVEDGSGG</sequence>
<dbReference type="AlphaFoldDB" id="A0A8D4VN18"/>
<dbReference type="KEGG" id="moz:MoryE10_11130"/>
<dbReference type="EMBL" id="AP019782">
    <property type="protein sequence ID" value="BBL70507.1"/>
    <property type="molecule type" value="Genomic_DNA"/>
</dbReference>
<protein>
    <recommendedName>
        <fullName evidence="3">DUF2806 domain-containing protein</fullName>
    </recommendedName>
</protein>
<gene>
    <name evidence="1" type="ORF">MoryE10_11130</name>
</gene>
<reference evidence="1" key="1">
    <citation type="submission" date="2019-06" db="EMBL/GenBank/DDBJ databases">
        <title>Complete genome sequence of Methylogaea oryzae strain JCM16910.</title>
        <authorList>
            <person name="Asakawa S."/>
        </authorList>
    </citation>
    <scope>NUCLEOTIDE SEQUENCE</scope>
    <source>
        <strain evidence="1">E10</strain>
    </source>
</reference>
<accession>A0A8D4VN18</accession>
<dbReference type="RefSeq" id="WP_221048468.1">
    <property type="nucleotide sequence ID" value="NZ_AP019782.1"/>
</dbReference>
<dbReference type="Pfam" id="PF10987">
    <property type="entry name" value="DUF2806"/>
    <property type="match status" value="1"/>
</dbReference>
<keyword evidence="2" id="KW-1185">Reference proteome</keyword>
<proteinExistence type="predicted"/>
<evidence type="ECO:0000313" key="2">
    <source>
        <dbReference type="Proteomes" id="UP000824988"/>
    </source>
</evidence>